<keyword evidence="3" id="KW-0539">Nucleus</keyword>
<sequence>MTIIKHSPNTAISNQIEKETTFLVKAATPYMSAIKRIDRILAKFDPTSIDHKKFQRGQYKKIQYIRVKGMGRAIDKTTSIGLHYMKNAYKVDIYTGTVEVVDEISTESYKTKDGESDSESTFRKRNASCVEVKIWLKRQ</sequence>
<dbReference type="InterPro" id="IPR036882">
    <property type="entry name" value="Alba-like_dom_sf"/>
</dbReference>
<dbReference type="OrthoDB" id="5416589at2759"/>
<keyword evidence="2" id="KW-0819">tRNA processing</keyword>
<dbReference type="GO" id="GO:0006364">
    <property type="term" value="P:rRNA processing"/>
    <property type="evidence" value="ECO:0007669"/>
    <property type="project" value="TreeGrafter"/>
</dbReference>
<accession>A0A1L0FSC6</accession>
<dbReference type="Proteomes" id="UP000182334">
    <property type="component" value="Chromosome I"/>
</dbReference>
<dbReference type="PANTHER" id="PTHR28256:SF1">
    <property type="entry name" value="RIBONUCLEASES P_MRP PROTEIN SUBUNIT POP7"/>
    <property type="match status" value="1"/>
</dbReference>
<dbReference type="STRING" id="45354.A0A1L0FSC6"/>
<keyword evidence="5" id="KW-1185">Reference proteome</keyword>
<evidence type="ECO:0000313" key="4">
    <source>
        <dbReference type="EMBL" id="SGZ46977.1"/>
    </source>
</evidence>
<dbReference type="Gene3D" id="3.30.110.20">
    <property type="entry name" value="Alba-like domain"/>
    <property type="match status" value="1"/>
</dbReference>
<evidence type="ECO:0000256" key="1">
    <source>
        <dbReference type="ARBA" id="ARBA00004123"/>
    </source>
</evidence>
<evidence type="ECO:0000256" key="3">
    <source>
        <dbReference type="ARBA" id="ARBA00023242"/>
    </source>
</evidence>
<dbReference type="GO" id="GO:0001682">
    <property type="term" value="P:tRNA 5'-leader removal"/>
    <property type="evidence" value="ECO:0007669"/>
    <property type="project" value="InterPro"/>
</dbReference>
<dbReference type="PANTHER" id="PTHR28256">
    <property type="entry name" value="RIBONUCLEASES P/MRP PROTEIN SUBUNIT POP7"/>
    <property type="match status" value="1"/>
</dbReference>
<dbReference type="GO" id="GO:0034965">
    <property type="term" value="P:intronic box C/D snoRNA processing"/>
    <property type="evidence" value="ECO:0007669"/>
    <property type="project" value="TreeGrafter"/>
</dbReference>
<dbReference type="GO" id="GO:0003723">
    <property type="term" value="F:RNA binding"/>
    <property type="evidence" value="ECO:0007669"/>
    <property type="project" value="TreeGrafter"/>
</dbReference>
<dbReference type="GO" id="GO:0000171">
    <property type="term" value="F:ribonuclease MRP activity"/>
    <property type="evidence" value="ECO:0007669"/>
    <property type="project" value="TreeGrafter"/>
</dbReference>
<reference evidence="4 5" key="1">
    <citation type="submission" date="2016-10" db="EMBL/GenBank/DDBJ databases">
        <authorList>
            <person name="de Groot N.N."/>
        </authorList>
    </citation>
    <scope>NUCLEOTIDE SEQUENCE [LARGE SCALE GENOMIC DNA]</scope>
    <source>
        <strain evidence="4 5">CBS 141442</strain>
    </source>
</reference>
<dbReference type="GO" id="GO:0004526">
    <property type="term" value="F:ribonuclease P activity"/>
    <property type="evidence" value="ECO:0007669"/>
    <property type="project" value="TreeGrafter"/>
</dbReference>
<dbReference type="InterPro" id="IPR014612">
    <property type="entry name" value="Pop7/Rpp20"/>
</dbReference>
<evidence type="ECO:0000256" key="2">
    <source>
        <dbReference type="ARBA" id="ARBA00022694"/>
    </source>
</evidence>
<name>A0A1L0FSC6_9ASCO</name>
<dbReference type="Pfam" id="PF12328">
    <property type="entry name" value="Rpp20"/>
    <property type="match status" value="1"/>
</dbReference>
<dbReference type="EMBL" id="LT635756">
    <property type="protein sequence ID" value="SGZ46977.1"/>
    <property type="molecule type" value="Genomic_DNA"/>
</dbReference>
<gene>
    <name evidence="4" type="ORF">SAMEA4029010_CIC11G00000004827</name>
</gene>
<proteinExistence type="predicted"/>
<evidence type="ECO:0000313" key="5">
    <source>
        <dbReference type="Proteomes" id="UP000182334"/>
    </source>
</evidence>
<dbReference type="AlphaFoldDB" id="A0A1L0FSC6"/>
<comment type="subcellular location">
    <subcellularLocation>
        <location evidence="1">Nucleus</location>
    </subcellularLocation>
</comment>
<dbReference type="InterPro" id="IPR020241">
    <property type="entry name" value="RNase_P/MRP_Pop7_fungi"/>
</dbReference>
<dbReference type="GO" id="GO:0000172">
    <property type="term" value="C:ribonuclease MRP complex"/>
    <property type="evidence" value="ECO:0007669"/>
    <property type="project" value="InterPro"/>
</dbReference>
<dbReference type="GO" id="GO:0000294">
    <property type="term" value="P:nuclear-transcribed mRNA catabolic process, RNase MRP-dependent"/>
    <property type="evidence" value="ECO:0007669"/>
    <property type="project" value="TreeGrafter"/>
</dbReference>
<organism evidence="4 5">
    <name type="scientific">Sungouiella intermedia</name>
    <dbReference type="NCBI Taxonomy" id="45354"/>
    <lineage>
        <taxon>Eukaryota</taxon>
        <taxon>Fungi</taxon>
        <taxon>Dikarya</taxon>
        <taxon>Ascomycota</taxon>
        <taxon>Saccharomycotina</taxon>
        <taxon>Pichiomycetes</taxon>
        <taxon>Metschnikowiaceae</taxon>
        <taxon>Sungouiella</taxon>
    </lineage>
</organism>
<protein>
    <submittedName>
        <fullName evidence="4">CIC11C00000004827</fullName>
    </submittedName>
</protein>
<dbReference type="GO" id="GO:0005655">
    <property type="term" value="C:nucleolar ribonuclease P complex"/>
    <property type="evidence" value="ECO:0007669"/>
    <property type="project" value="InterPro"/>
</dbReference>